<sequence>MIHYAYTETEINKILKTLTIVIDTREKSNEHIKEYFVARDIPFQTRKLDVGDYGCMIPKNEDLGVPRDIYLNSFVERKNGVDEITGNLQKDTQQAFENELIRSQGSRFVLFVEELDFDEKIATGDYRSAYDPKALKGRLESFKAKYNFEIVPMSKKMIGHNIYNRFKQHMKYALKKGVF</sequence>
<dbReference type="InterPro" id="IPR011335">
    <property type="entry name" value="Restrct_endonuc-II-like"/>
</dbReference>
<dbReference type="RefSeq" id="WP_112117246.1">
    <property type="nucleotide sequence ID" value="NZ_UAQE01000001.1"/>
</dbReference>
<gene>
    <name evidence="2" type="ORF">NCTC7582_02111</name>
</gene>
<dbReference type="SUPFAM" id="SSF52980">
    <property type="entry name" value="Restriction endonuclease-like"/>
    <property type="match status" value="1"/>
</dbReference>
<dbReference type="GO" id="GO:0006259">
    <property type="term" value="P:DNA metabolic process"/>
    <property type="evidence" value="ECO:0007669"/>
    <property type="project" value="UniProtKB-ARBA"/>
</dbReference>
<protein>
    <recommendedName>
        <fullName evidence="1">ERCC4 domain-containing protein</fullName>
    </recommendedName>
</protein>
<dbReference type="Gene3D" id="3.40.50.10130">
    <property type="match status" value="1"/>
</dbReference>
<reference evidence="2 3" key="1">
    <citation type="submission" date="2018-06" db="EMBL/GenBank/DDBJ databases">
        <authorList>
            <consortium name="Pathogen Informatics"/>
            <person name="Doyle S."/>
        </authorList>
    </citation>
    <scope>NUCLEOTIDE SEQUENCE [LARGE SCALE GENOMIC DNA]</scope>
    <source>
        <strain evidence="2 3">NCTC7582</strain>
    </source>
</reference>
<dbReference type="AlphaFoldDB" id="A0A2X0XJ80"/>
<dbReference type="Proteomes" id="UP000251431">
    <property type="component" value="Unassembled WGS sequence"/>
</dbReference>
<feature type="domain" description="ERCC4" evidence="1">
    <location>
        <begin position="19"/>
        <end position="116"/>
    </location>
</feature>
<evidence type="ECO:0000313" key="2">
    <source>
        <dbReference type="EMBL" id="SPT99164.1"/>
    </source>
</evidence>
<name>A0A2X0XJ80_9BACI</name>
<dbReference type="InterPro" id="IPR006166">
    <property type="entry name" value="ERCC4_domain"/>
</dbReference>
<proteinExistence type="predicted"/>
<dbReference type="GO" id="GO:0004518">
    <property type="term" value="F:nuclease activity"/>
    <property type="evidence" value="ECO:0007669"/>
    <property type="project" value="InterPro"/>
</dbReference>
<dbReference type="Pfam" id="PF02732">
    <property type="entry name" value="ERCC4"/>
    <property type="match status" value="1"/>
</dbReference>
<evidence type="ECO:0000259" key="1">
    <source>
        <dbReference type="SMART" id="SM00891"/>
    </source>
</evidence>
<dbReference type="EMBL" id="UAQE01000001">
    <property type="protein sequence ID" value="SPT99164.1"/>
    <property type="molecule type" value="Genomic_DNA"/>
</dbReference>
<dbReference type="SMART" id="SM00891">
    <property type="entry name" value="ERCC4"/>
    <property type="match status" value="1"/>
</dbReference>
<accession>A0A2X0XJ80</accession>
<evidence type="ECO:0000313" key="3">
    <source>
        <dbReference type="Proteomes" id="UP000251431"/>
    </source>
</evidence>
<organism evidence="2 3">
    <name type="scientific">Lysinibacillus capsici</name>
    <dbReference type="NCBI Taxonomy" id="2115968"/>
    <lineage>
        <taxon>Bacteria</taxon>
        <taxon>Bacillati</taxon>
        <taxon>Bacillota</taxon>
        <taxon>Bacilli</taxon>
        <taxon>Bacillales</taxon>
        <taxon>Bacillaceae</taxon>
        <taxon>Lysinibacillus</taxon>
    </lineage>
</organism>
<dbReference type="GO" id="GO:0003677">
    <property type="term" value="F:DNA binding"/>
    <property type="evidence" value="ECO:0007669"/>
    <property type="project" value="InterPro"/>
</dbReference>